<dbReference type="GeneID" id="67005502"/>
<dbReference type="OrthoDB" id="3649325at2759"/>
<dbReference type="Proteomes" id="UP001043456">
    <property type="component" value="Unassembled WGS sequence"/>
</dbReference>
<proteinExistence type="predicted"/>
<organism evidence="1 2">
    <name type="scientific">Aspergillus pseudoviridinutans</name>
    <dbReference type="NCBI Taxonomy" id="1517512"/>
    <lineage>
        <taxon>Eukaryota</taxon>
        <taxon>Fungi</taxon>
        <taxon>Dikarya</taxon>
        <taxon>Ascomycota</taxon>
        <taxon>Pezizomycotina</taxon>
        <taxon>Eurotiomycetes</taxon>
        <taxon>Eurotiomycetidae</taxon>
        <taxon>Eurotiales</taxon>
        <taxon>Aspergillaceae</taxon>
        <taxon>Aspergillus</taxon>
        <taxon>Aspergillus subgen. Fumigati</taxon>
    </lineage>
</organism>
<dbReference type="RefSeq" id="XP_043158721.1">
    <property type="nucleotide sequence ID" value="XM_043302786.1"/>
</dbReference>
<evidence type="ECO:0000313" key="1">
    <source>
        <dbReference type="EMBL" id="GIJ87975.1"/>
    </source>
</evidence>
<dbReference type="Gene3D" id="3.90.1200.10">
    <property type="match status" value="1"/>
</dbReference>
<comment type="caution">
    <text evidence="1">The sequence shown here is derived from an EMBL/GenBank/DDBJ whole genome shotgun (WGS) entry which is preliminary data.</text>
</comment>
<dbReference type="Gene3D" id="3.30.200.20">
    <property type="entry name" value="Phosphorylase Kinase, domain 1"/>
    <property type="match status" value="1"/>
</dbReference>
<gene>
    <name evidence="1" type="ORF">Asppvi_006891</name>
</gene>
<dbReference type="EMBL" id="BHVY01000004">
    <property type="protein sequence ID" value="GIJ87975.1"/>
    <property type="molecule type" value="Genomic_DNA"/>
</dbReference>
<protein>
    <submittedName>
        <fullName evidence="1">Uncharacterized protein</fullName>
    </submittedName>
</protein>
<dbReference type="SUPFAM" id="SSF56112">
    <property type="entry name" value="Protein kinase-like (PK-like)"/>
    <property type="match status" value="1"/>
</dbReference>
<accession>A0A9P3BER6</accession>
<dbReference type="InterPro" id="IPR011009">
    <property type="entry name" value="Kinase-like_dom_sf"/>
</dbReference>
<sequence length="175" mass="19940">MTAIKDIVGIFVPEWRIMDPGTLVVKKNAGVNQNYTIERPKTEGDADPGHGKVFLKFHGEVDRIIEVFKHLVPNKHEEAKLCHDYGQSGLGAKVYGFFQTKDGTLGRVDEFLDARNLEPEDVEDAAVTWDIHNMLCYVEQEDNKDLLNSLDLLAFNKLFEDFVNQYNRLGLDIDE</sequence>
<evidence type="ECO:0000313" key="2">
    <source>
        <dbReference type="Proteomes" id="UP001043456"/>
    </source>
</evidence>
<dbReference type="AlphaFoldDB" id="A0A9P3BER6"/>
<keyword evidence="2" id="KW-1185">Reference proteome</keyword>
<name>A0A9P3BER6_9EURO</name>
<reference evidence="1 2" key="1">
    <citation type="submission" date="2018-10" db="EMBL/GenBank/DDBJ databases">
        <title>Pan-genome distribution and transcriptional activeness of fungal secondary metabolism genes in Aspergillus section Fumigati.</title>
        <authorList>
            <person name="Takahashi H."/>
            <person name="Umemura M."/>
            <person name="Ninomiya A."/>
            <person name="Kusuya Y."/>
            <person name="Urayama S."/>
            <person name="Shimizu M."/>
            <person name="Watanabe A."/>
            <person name="Kamei K."/>
            <person name="Yaguchi T."/>
            <person name="Hagiwara D."/>
        </authorList>
    </citation>
    <scope>NUCLEOTIDE SEQUENCE [LARGE SCALE GENOMIC DNA]</scope>
    <source>
        <strain evidence="1 2">IFM 55266</strain>
    </source>
</reference>